<keyword evidence="1" id="KW-0378">Hydrolase</keyword>
<name>A0AC61NPU7_9BACT</name>
<proteinExistence type="predicted"/>
<sequence>MKNILAIALLALSLLSVDGAMAGQRKKKDKVKGYVFTPVKELQATSVKDQNRSGTCWAFSGESFLESEMIRMGKDPVNLSEMFVVYHTYADKARKYVRMHGYLNFGPGGAFHDVSYVLGKYGAVPESVYSGMNYGTEKPVQGEMDTMLKAQVDAVIKNKNRKLSTAWDKAITSTLDAYLGHAPEKFVYEGKEYTSQSFAKDYCGLNADDYVEITSYTHHPFYSKFILEVPDNWMWNNVYNVPLKEMDRIMDNAISNGFTVGWAADVSEKGFATKSKGVAVVPDVNFKEMNDAEISKWESLSSSEQKQKLYSMDKPGPEKEITQENRQLAYDNYETTDDHGMHIVGTAKDQTGKLYYKVKNSWGAYNKYKGYFYCSKAFFNYKTMCIMVHKDAIPADIRKKLGL</sequence>
<keyword evidence="1" id="KW-0031">Aminopeptidase</keyword>
<reference evidence="1" key="1">
    <citation type="submission" date="2021-08" db="EMBL/GenBank/DDBJ databases">
        <title>Novel anaerobic bacterium isolated from sea squirt in East Sea, Republic of Korea.</title>
        <authorList>
            <person name="Nguyen T.H."/>
            <person name="Li Z."/>
            <person name="Lee Y.-J."/>
            <person name="Ko J."/>
            <person name="Kim S.-G."/>
        </authorList>
    </citation>
    <scope>NUCLEOTIDE SEQUENCE</scope>
    <source>
        <strain evidence="1">KCTC 25031</strain>
    </source>
</reference>
<organism evidence="1 2">
    <name type="scientific">Halosquirtibacter laminarini</name>
    <dbReference type="NCBI Taxonomy" id="3374600"/>
    <lineage>
        <taxon>Bacteria</taxon>
        <taxon>Pseudomonadati</taxon>
        <taxon>Bacteroidota</taxon>
        <taxon>Bacteroidia</taxon>
        <taxon>Marinilabiliales</taxon>
        <taxon>Prolixibacteraceae</taxon>
        <taxon>Halosquirtibacter</taxon>
    </lineage>
</organism>
<protein>
    <submittedName>
        <fullName evidence="1">Aminopeptidase</fullName>
    </submittedName>
</protein>
<accession>A0AC61NPU7</accession>
<evidence type="ECO:0000313" key="1">
    <source>
        <dbReference type="EMBL" id="QZE14712.1"/>
    </source>
</evidence>
<keyword evidence="1" id="KW-0645">Protease</keyword>
<dbReference type="EMBL" id="CP081303">
    <property type="protein sequence ID" value="QZE14712.1"/>
    <property type="molecule type" value="Genomic_DNA"/>
</dbReference>
<dbReference type="Proteomes" id="UP000826212">
    <property type="component" value="Chromosome"/>
</dbReference>
<keyword evidence="2" id="KW-1185">Reference proteome</keyword>
<evidence type="ECO:0000313" key="2">
    <source>
        <dbReference type="Proteomes" id="UP000826212"/>
    </source>
</evidence>
<gene>
    <name evidence="1" type="ORF">K4L44_02295</name>
</gene>